<dbReference type="EMBL" id="KZ613866">
    <property type="protein sequence ID" value="PMD53955.1"/>
    <property type="molecule type" value="Genomic_DNA"/>
</dbReference>
<gene>
    <name evidence="2" type="ORF">K444DRAFT_699591</name>
</gene>
<evidence type="ECO:0000313" key="3">
    <source>
        <dbReference type="Proteomes" id="UP000235371"/>
    </source>
</evidence>
<dbReference type="AlphaFoldDB" id="A0A2J6ST52"/>
<dbReference type="Gene3D" id="3.40.390.10">
    <property type="entry name" value="Collagenase (Catalytic Domain)"/>
    <property type="match status" value="1"/>
</dbReference>
<protein>
    <submittedName>
        <fullName evidence="2">Uncharacterized protein</fullName>
    </submittedName>
</protein>
<feature type="region of interest" description="Disordered" evidence="1">
    <location>
        <begin position="222"/>
        <end position="257"/>
    </location>
</feature>
<reference evidence="2 3" key="1">
    <citation type="submission" date="2016-04" db="EMBL/GenBank/DDBJ databases">
        <title>A degradative enzymes factory behind the ericoid mycorrhizal symbiosis.</title>
        <authorList>
            <consortium name="DOE Joint Genome Institute"/>
            <person name="Martino E."/>
            <person name="Morin E."/>
            <person name="Grelet G."/>
            <person name="Kuo A."/>
            <person name="Kohler A."/>
            <person name="Daghino S."/>
            <person name="Barry K."/>
            <person name="Choi C."/>
            <person name="Cichocki N."/>
            <person name="Clum A."/>
            <person name="Copeland A."/>
            <person name="Hainaut M."/>
            <person name="Haridas S."/>
            <person name="Labutti K."/>
            <person name="Lindquist E."/>
            <person name="Lipzen A."/>
            <person name="Khouja H.-R."/>
            <person name="Murat C."/>
            <person name="Ohm R."/>
            <person name="Olson A."/>
            <person name="Spatafora J."/>
            <person name="Veneault-Fourrey C."/>
            <person name="Henrissat B."/>
            <person name="Grigoriev I."/>
            <person name="Martin F."/>
            <person name="Perotto S."/>
        </authorList>
    </citation>
    <scope>NUCLEOTIDE SEQUENCE [LARGE SCALE GENOMIC DNA]</scope>
    <source>
        <strain evidence="2 3">E</strain>
    </source>
</reference>
<sequence length="348" mass="37420">MPRSRPELPAISSVPGSSRRLKRLIKKWLGVLLPLYYSLSPVLQPGYSRHQDRRRREGPREWQHKFATDMTWLQNTGQFFLHELMHTRIANGADEPHITDEYVAPIPEGEKPGTNDIKAYGPRLVHNLAKRSLNQGGGATRASTNADSYAILANAICLDTNPPSGWWDTTGYFPGVPGKQNPSTAQDDFDDNNFPVSLYVDFDNSTDPSSSDATNVLAANLEAFGNGPPDPDDEVPTATTTAAPPPAKTTAPPSPAADTCGDSYKFVLDHFDVYGKNFDPTKFGTDGSGLKKQIQGCGALTGWSFKTLTSETYQWHASGNLPIGTKACVGRAVVSAGGASADGCHGAG</sequence>
<dbReference type="InterPro" id="IPR024079">
    <property type="entry name" value="MetalloPept_cat_dom_sf"/>
</dbReference>
<proteinExistence type="predicted"/>
<dbReference type="InParanoid" id="A0A2J6ST52"/>
<name>A0A2J6ST52_9HELO</name>
<evidence type="ECO:0000256" key="1">
    <source>
        <dbReference type="SAM" id="MobiDB-lite"/>
    </source>
</evidence>
<organism evidence="2 3">
    <name type="scientific">Hyaloscypha bicolor E</name>
    <dbReference type="NCBI Taxonomy" id="1095630"/>
    <lineage>
        <taxon>Eukaryota</taxon>
        <taxon>Fungi</taxon>
        <taxon>Dikarya</taxon>
        <taxon>Ascomycota</taxon>
        <taxon>Pezizomycotina</taxon>
        <taxon>Leotiomycetes</taxon>
        <taxon>Helotiales</taxon>
        <taxon>Hyaloscyphaceae</taxon>
        <taxon>Hyaloscypha</taxon>
        <taxon>Hyaloscypha bicolor</taxon>
    </lineage>
</organism>
<dbReference type="RefSeq" id="XP_024730859.1">
    <property type="nucleotide sequence ID" value="XM_024887987.1"/>
</dbReference>
<dbReference type="STRING" id="1095630.A0A2J6ST52"/>
<dbReference type="Proteomes" id="UP000235371">
    <property type="component" value="Unassembled WGS sequence"/>
</dbReference>
<evidence type="ECO:0000313" key="2">
    <source>
        <dbReference type="EMBL" id="PMD53955.1"/>
    </source>
</evidence>
<keyword evidence="3" id="KW-1185">Reference proteome</keyword>
<feature type="compositionally biased region" description="Pro residues" evidence="1">
    <location>
        <begin position="243"/>
        <end position="255"/>
    </location>
</feature>
<dbReference type="GO" id="GO:0008237">
    <property type="term" value="F:metallopeptidase activity"/>
    <property type="evidence" value="ECO:0007669"/>
    <property type="project" value="InterPro"/>
</dbReference>
<dbReference type="OrthoDB" id="3553653at2759"/>
<accession>A0A2J6ST52</accession>
<dbReference type="GeneID" id="36596063"/>